<proteinExistence type="predicted"/>
<dbReference type="GO" id="GO:0008168">
    <property type="term" value="F:methyltransferase activity"/>
    <property type="evidence" value="ECO:0007669"/>
    <property type="project" value="UniProtKB-KW"/>
</dbReference>
<dbReference type="RefSeq" id="WP_113887704.1">
    <property type="nucleotide sequence ID" value="NZ_QNRK01000002.1"/>
</dbReference>
<evidence type="ECO:0000313" key="2">
    <source>
        <dbReference type="EMBL" id="RBP17758.1"/>
    </source>
</evidence>
<organism evidence="2 3">
    <name type="scientific">Roseiarcus fermentans</name>
    <dbReference type="NCBI Taxonomy" id="1473586"/>
    <lineage>
        <taxon>Bacteria</taxon>
        <taxon>Pseudomonadati</taxon>
        <taxon>Pseudomonadota</taxon>
        <taxon>Alphaproteobacteria</taxon>
        <taxon>Hyphomicrobiales</taxon>
        <taxon>Roseiarcaceae</taxon>
        <taxon>Roseiarcus</taxon>
    </lineage>
</organism>
<sequence>MTAPHAASLDLTLAGRPSARALAGIALAAWPEHEKFLLRSFGQRSPAVLDASETVSAAILKLIAGEEARFGEDYRWTCDRLREEEIFFHREGRYRLSTFAEAHAEVYSNDVYMGRYMRGLLLTQALWFNHAATTEMFLARVLGAMEGPFDYLEVGPGHGLMTAFAAASPLCRSLEAWDVSATSLEETRAALKKLGAAKPVALVRTDILRAEPAQRRFDLVVISEVLEHLEAPGEALRFLRSALSERGRIFVNVPINSPSPDHLALFSSREDVVALVEGAGYRIDRIELYATQGRPVETALAQKISVSAAVVGRPE</sequence>
<keyword evidence="2" id="KW-0808">Transferase</keyword>
<name>A0A366FT06_9HYPH</name>
<keyword evidence="3" id="KW-1185">Reference proteome</keyword>
<evidence type="ECO:0000259" key="1">
    <source>
        <dbReference type="Pfam" id="PF08242"/>
    </source>
</evidence>
<protein>
    <submittedName>
        <fullName evidence="2">Methyltransferase family protein</fullName>
    </submittedName>
</protein>
<dbReference type="SUPFAM" id="SSF53335">
    <property type="entry name" value="S-adenosyl-L-methionine-dependent methyltransferases"/>
    <property type="match status" value="1"/>
</dbReference>
<dbReference type="Pfam" id="PF08242">
    <property type="entry name" value="Methyltransf_12"/>
    <property type="match status" value="1"/>
</dbReference>
<gene>
    <name evidence="2" type="ORF">DFR50_102251</name>
</gene>
<dbReference type="InterPro" id="IPR029063">
    <property type="entry name" value="SAM-dependent_MTases_sf"/>
</dbReference>
<dbReference type="GO" id="GO:0032259">
    <property type="term" value="P:methylation"/>
    <property type="evidence" value="ECO:0007669"/>
    <property type="project" value="UniProtKB-KW"/>
</dbReference>
<dbReference type="EMBL" id="QNRK01000002">
    <property type="protein sequence ID" value="RBP17758.1"/>
    <property type="molecule type" value="Genomic_DNA"/>
</dbReference>
<feature type="domain" description="Methyltransferase type 12" evidence="1">
    <location>
        <begin position="152"/>
        <end position="249"/>
    </location>
</feature>
<evidence type="ECO:0000313" key="3">
    <source>
        <dbReference type="Proteomes" id="UP000253529"/>
    </source>
</evidence>
<dbReference type="Gene3D" id="3.40.50.150">
    <property type="entry name" value="Vaccinia Virus protein VP39"/>
    <property type="match status" value="1"/>
</dbReference>
<accession>A0A366FT06</accession>
<reference evidence="2 3" key="1">
    <citation type="submission" date="2018-06" db="EMBL/GenBank/DDBJ databases">
        <title>Genomic Encyclopedia of Type Strains, Phase IV (KMG-IV): sequencing the most valuable type-strain genomes for metagenomic binning, comparative biology and taxonomic classification.</title>
        <authorList>
            <person name="Goeker M."/>
        </authorList>
    </citation>
    <scope>NUCLEOTIDE SEQUENCE [LARGE SCALE GENOMIC DNA]</scope>
    <source>
        <strain evidence="2 3">DSM 24875</strain>
    </source>
</reference>
<dbReference type="AlphaFoldDB" id="A0A366FT06"/>
<dbReference type="InterPro" id="IPR013217">
    <property type="entry name" value="Methyltransf_12"/>
</dbReference>
<dbReference type="PANTHER" id="PTHR43861">
    <property type="entry name" value="TRANS-ACONITATE 2-METHYLTRANSFERASE-RELATED"/>
    <property type="match status" value="1"/>
</dbReference>
<dbReference type="CDD" id="cd02440">
    <property type="entry name" value="AdoMet_MTases"/>
    <property type="match status" value="1"/>
</dbReference>
<keyword evidence="2" id="KW-0489">Methyltransferase</keyword>
<dbReference type="OrthoDB" id="7348755at2"/>
<comment type="caution">
    <text evidence="2">The sequence shown here is derived from an EMBL/GenBank/DDBJ whole genome shotgun (WGS) entry which is preliminary data.</text>
</comment>
<dbReference type="Proteomes" id="UP000253529">
    <property type="component" value="Unassembled WGS sequence"/>
</dbReference>